<sequence length="68" mass="7077">MDGRQDLIPGSSLDEQDAAIPRGTEEPDEPDDKTGAAEGSVPLEVNPADAAEQAVAVPFDDDEDRPGS</sequence>
<reference evidence="2 3" key="1">
    <citation type="submission" date="2016-10" db="EMBL/GenBank/DDBJ databases">
        <authorList>
            <person name="de Groot N.N."/>
        </authorList>
    </citation>
    <scope>NUCLEOTIDE SEQUENCE [LARGE SCALE GENOMIC DNA]</scope>
    <source>
        <strain evidence="2 3">CGMCC 4.5506</strain>
    </source>
</reference>
<gene>
    <name evidence="2" type="ORF">SAMN05421630_101172</name>
</gene>
<dbReference type="AlphaFoldDB" id="A0A222VMX7"/>
<feature type="compositionally biased region" description="Acidic residues" evidence="1">
    <location>
        <begin position="59"/>
        <end position="68"/>
    </location>
</feature>
<dbReference type="STRING" id="530584.SAMN05421630_101172"/>
<feature type="region of interest" description="Disordered" evidence="1">
    <location>
        <begin position="1"/>
        <end position="68"/>
    </location>
</feature>
<keyword evidence="3" id="KW-1185">Reference proteome</keyword>
<dbReference type="RefSeq" id="WP_091795020.1">
    <property type="nucleotide sequence ID" value="NZ_CP016353.1"/>
</dbReference>
<evidence type="ECO:0000313" key="3">
    <source>
        <dbReference type="Proteomes" id="UP000199494"/>
    </source>
</evidence>
<dbReference type="Proteomes" id="UP000199494">
    <property type="component" value="Unassembled WGS sequence"/>
</dbReference>
<protein>
    <submittedName>
        <fullName evidence="2">Uncharacterized protein</fullName>
    </submittedName>
</protein>
<evidence type="ECO:0000313" key="2">
    <source>
        <dbReference type="EMBL" id="SDC03798.1"/>
    </source>
</evidence>
<accession>A0A222VMX7</accession>
<name>A0A222VMX7_9PSEU</name>
<proteinExistence type="predicted"/>
<dbReference type="KEGG" id="pmad:BAY61_09055"/>
<organism evidence="2 3">
    <name type="scientific">Prauserella marina</name>
    <dbReference type="NCBI Taxonomy" id="530584"/>
    <lineage>
        <taxon>Bacteria</taxon>
        <taxon>Bacillati</taxon>
        <taxon>Actinomycetota</taxon>
        <taxon>Actinomycetes</taxon>
        <taxon>Pseudonocardiales</taxon>
        <taxon>Pseudonocardiaceae</taxon>
        <taxon>Prauserella</taxon>
    </lineage>
</organism>
<evidence type="ECO:0000256" key="1">
    <source>
        <dbReference type="SAM" id="MobiDB-lite"/>
    </source>
</evidence>
<dbReference type="EMBL" id="FMZE01000001">
    <property type="protein sequence ID" value="SDC03798.1"/>
    <property type="molecule type" value="Genomic_DNA"/>
</dbReference>